<keyword evidence="3" id="KW-1185">Reference proteome</keyword>
<dbReference type="PANTHER" id="PTHR36536">
    <property type="entry name" value="UPF0111 PROTEIN HI_1603"/>
    <property type="match status" value="1"/>
</dbReference>
<dbReference type="NCBIfam" id="TIGR00153">
    <property type="entry name" value="TIGR00153 family protein"/>
    <property type="match status" value="1"/>
</dbReference>
<dbReference type="OrthoDB" id="68479at2157"/>
<dbReference type="STRING" id="387631.Asulf_01051"/>
<reference evidence="2 3" key="1">
    <citation type="journal article" date="2013" name="Genome Announc.">
        <title>Complete Genome Sequence of the Thermophilic and Facultatively Chemolithoautotrophic Sulfate Reducer Archaeoglobus sulfaticallidus Strain PM70-1T.</title>
        <authorList>
            <person name="Stokke R."/>
            <person name="Hocking W.P."/>
            <person name="Steinsbu B.O."/>
            <person name="Steen I.H."/>
        </authorList>
    </citation>
    <scope>NUCLEOTIDE SEQUENCE [LARGE SCALE GENOMIC DNA]</scope>
    <source>
        <strain evidence="2">PM70-1</strain>
    </source>
</reference>
<dbReference type="InterPro" id="IPR038078">
    <property type="entry name" value="PhoU-like_sf"/>
</dbReference>
<accession>N0BFL9</accession>
<sequence length="212" mass="24420">MFRDIKKFLVGGEKEEEIINLFKEHIEKLSEASETLKLAIESDDASLNYEICELERTGDIIRRDIALGLYEGAFLPGVRGNLYRLAELLDECLDLIEDTSVYFSLLNGLHPAIRDLCLRIAEINCKMVDYLYEAFNSLYQDSDLSDKTIKIRAKEQEIDGLKRQIHEKMFDIEIKSFWEGSILLKFLDSLISISDKIEDSADLIQVLNVSMR</sequence>
<proteinExistence type="inferred from homology"/>
<dbReference type="Gene3D" id="1.20.58.220">
    <property type="entry name" value="Phosphate transport system protein phou homolog 2, domain 2"/>
    <property type="match status" value="1"/>
</dbReference>
<dbReference type="InterPro" id="IPR018445">
    <property type="entry name" value="Put_Phosphate_transp_reg"/>
</dbReference>
<dbReference type="InterPro" id="IPR002727">
    <property type="entry name" value="DUF47"/>
</dbReference>
<dbReference type="EMBL" id="CP005290">
    <property type="protein sequence ID" value="AGK61052.1"/>
    <property type="molecule type" value="Genomic_DNA"/>
</dbReference>
<dbReference type="KEGG" id="ast:Asulf_01051"/>
<evidence type="ECO:0000313" key="2">
    <source>
        <dbReference type="EMBL" id="AGK61052.1"/>
    </source>
</evidence>
<dbReference type="AlphaFoldDB" id="N0BFL9"/>
<dbReference type="HOGENOM" id="CLU_104916_1_1_2"/>
<dbReference type="Proteomes" id="UP000013307">
    <property type="component" value="Chromosome"/>
</dbReference>
<protein>
    <submittedName>
        <fullName evidence="2">TIGR00153 family protein</fullName>
    </submittedName>
</protein>
<evidence type="ECO:0000256" key="1">
    <source>
        <dbReference type="ARBA" id="ARBA00008591"/>
    </source>
</evidence>
<dbReference type="Pfam" id="PF01865">
    <property type="entry name" value="PhoU_div"/>
    <property type="match status" value="1"/>
</dbReference>
<dbReference type="RefSeq" id="WP_015590650.1">
    <property type="nucleotide sequence ID" value="NC_021169.1"/>
</dbReference>
<comment type="similarity">
    <text evidence="1">Belongs to the UPF0111 family.</text>
</comment>
<dbReference type="GeneID" id="15392692"/>
<name>N0BFL9_9EURY</name>
<dbReference type="PANTHER" id="PTHR36536:SF3">
    <property type="entry name" value="UPF0111 PROTEIN HI_1603"/>
    <property type="match status" value="1"/>
</dbReference>
<evidence type="ECO:0000313" key="3">
    <source>
        <dbReference type="Proteomes" id="UP000013307"/>
    </source>
</evidence>
<dbReference type="eggNOG" id="arCOG02640">
    <property type="taxonomic scope" value="Archaea"/>
</dbReference>
<gene>
    <name evidence="2" type="ORF">Asulf_01051</name>
</gene>
<organism evidence="2 3">
    <name type="scientific">Archaeoglobus sulfaticallidus PM70-1</name>
    <dbReference type="NCBI Taxonomy" id="387631"/>
    <lineage>
        <taxon>Archaea</taxon>
        <taxon>Methanobacteriati</taxon>
        <taxon>Methanobacteriota</taxon>
        <taxon>Archaeoglobi</taxon>
        <taxon>Archaeoglobales</taxon>
        <taxon>Archaeoglobaceae</taxon>
        <taxon>Archaeoglobus</taxon>
    </lineage>
</organism>